<evidence type="ECO:0000259" key="1">
    <source>
        <dbReference type="PROSITE" id="PS50878"/>
    </source>
</evidence>
<dbReference type="Proteomes" id="UP000178149">
    <property type="component" value="Unassembled WGS sequence"/>
</dbReference>
<dbReference type="InterPro" id="IPR000477">
    <property type="entry name" value="RT_dom"/>
</dbReference>
<name>A0A1F6GCJ4_9BACT</name>
<dbReference type="InterPro" id="IPR051083">
    <property type="entry name" value="GrpII_Intron_Splice-Mob/Def"/>
</dbReference>
<dbReference type="Pfam" id="PF00078">
    <property type="entry name" value="RVT_1"/>
    <property type="match status" value="1"/>
</dbReference>
<evidence type="ECO:0000313" key="3">
    <source>
        <dbReference type="Proteomes" id="UP000178149"/>
    </source>
</evidence>
<reference evidence="2 3" key="1">
    <citation type="journal article" date="2016" name="Nat. Commun.">
        <title>Thousands of microbial genomes shed light on interconnected biogeochemical processes in an aquifer system.</title>
        <authorList>
            <person name="Anantharaman K."/>
            <person name="Brown C.T."/>
            <person name="Hug L.A."/>
            <person name="Sharon I."/>
            <person name="Castelle C.J."/>
            <person name="Probst A.J."/>
            <person name="Thomas B.C."/>
            <person name="Singh A."/>
            <person name="Wilkins M.J."/>
            <person name="Karaoz U."/>
            <person name="Brodie E.L."/>
            <person name="Williams K.H."/>
            <person name="Hubbard S.S."/>
            <person name="Banfield J.F."/>
        </authorList>
    </citation>
    <scope>NUCLEOTIDE SEQUENCE [LARGE SCALE GENOMIC DNA]</scope>
</reference>
<proteinExistence type="predicted"/>
<dbReference type="PROSITE" id="PS50878">
    <property type="entry name" value="RT_POL"/>
    <property type="match status" value="1"/>
</dbReference>
<dbReference type="AlphaFoldDB" id="A0A1F6GCJ4"/>
<dbReference type="SUPFAM" id="SSF56672">
    <property type="entry name" value="DNA/RNA polymerases"/>
    <property type="match status" value="1"/>
</dbReference>
<dbReference type="CDD" id="cd01651">
    <property type="entry name" value="RT_G2_intron"/>
    <property type="match status" value="1"/>
</dbReference>
<evidence type="ECO:0000313" key="2">
    <source>
        <dbReference type="EMBL" id="OGG95843.1"/>
    </source>
</evidence>
<comment type="caution">
    <text evidence="2">The sequence shown here is derived from an EMBL/GenBank/DDBJ whole genome shotgun (WGS) entry which is preliminary data.</text>
</comment>
<dbReference type="InterPro" id="IPR043502">
    <property type="entry name" value="DNA/RNA_pol_sf"/>
</dbReference>
<dbReference type="PANTHER" id="PTHR34047">
    <property type="entry name" value="NUCLEAR INTRON MATURASE 1, MITOCHONDRIAL-RELATED"/>
    <property type="match status" value="1"/>
</dbReference>
<feature type="domain" description="Reverse transcriptase" evidence="1">
    <location>
        <begin position="57"/>
        <end position="278"/>
    </location>
</feature>
<dbReference type="PANTHER" id="PTHR34047:SF8">
    <property type="entry name" value="PROTEIN YKFC"/>
    <property type="match status" value="1"/>
</dbReference>
<accession>A0A1F6GCJ4</accession>
<gene>
    <name evidence="2" type="ORF">A2V95_01705</name>
</gene>
<dbReference type="EMBL" id="MFMV01000023">
    <property type="protein sequence ID" value="OGG95843.1"/>
    <property type="molecule type" value="Genomic_DNA"/>
</dbReference>
<organism evidence="2 3">
    <name type="scientific">Candidatus Kuenenbacteria bacterium RBG_16_41_7</name>
    <dbReference type="NCBI Taxonomy" id="1798560"/>
    <lineage>
        <taxon>Bacteria</taxon>
        <taxon>Candidatus Kueneniibacteriota</taxon>
    </lineage>
</organism>
<protein>
    <recommendedName>
        <fullName evidence="1">Reverse transcriptase domain-containing protein</fullName>
    </recommendedName>
</protein>
<sequence>MKIQLTYKYEEIVSIDNLLLAWQEFLRGKRKKYDIQEFSLRLMDNLFSLHRDLIHHTYKHGGYQEFKINDPKPRVIHKAAVSDRLVHHALHRLLFPFFDKIFIADSYSCRRHKGTHRAANGFRKYFYQASQNNTTSCWVLKCDIRKFFANIDHQVLTKILTTYIPDKNILKLLETVIESFSTIQDKRLGLPLGNLTSQLFANIYLNTFDQFIKHNLKAKFYLRYADDFVFLSADKDWLEKQISEVGRFLSDELKLELHPDKIFLKTLASGVDFLGLVNFPDHRILRTSTKRRMIRKIKEKEKDLAIGLIGRDKFYETVNSYLGMLKHCCGEKIRREINKD</sequence>